<protein>
    <submittedName>
        <fullName evidence="8">Protein lozenge-like isoform X1</fullName>
    </submittedName>
</protein>
<feature type="region of interest" description="Disordered" evidence="5">
    <location>
        <begin position="333"/>
        <end position="360"/>
    </location>
</feature>
<accession>A0ABM3G846</accession>
<dbReference type="RefSeq" id="XP_046596424.1">
    <property type="nucleotide sequence ID" value="XM_046740468.1"/>
</dbReference>
<feature type="domain" description="Runt" evidence="6">
    <location>
        <begin position="74"/>
        <end position="202"/>
    </location>
</feature>
<dbReference type="InterPro" id="IPR012346">
    <property type="entry name" value="p53/RUNT-type_TF_DNA-bd_sf"/>
</dbReference>
<feature type="region of interest" description="Disordered" evidence="5">
    <location>
        <begin position="242"/>
        <end position="319"/>
    </location>
</feature>
<feature type="region of interest" description="Disordered" evidence="5">
    <location>
        <begin position="1"/>
        <end position="59"/>
    </location>
</feature>
<evidence type="ECO:0000256" key="4">
    <source>
        <dbReference type="ARBA" id="ARBA00023242"/>
    </source>
</evidence>
<gene>
    <name evidence="8" type="primary">LOC107224968</name>
</gene>
<organism evidence="7 8">
    <name type="scientific">Neodiprion lecontei</name>
    <name type="common">Redheaded pine sawfly</name>
    <dbReference type="NCBI Taxonomy" id="441921"/>
    <lineage>
        <taxon>Eukaryota</taxon>
        <taxon>Metazoa</taxon>
        <taxon>Ecdysozoa</taxon>
        <taxon>Arthropoda</taxon>
        <taxon>Hexapoda</taxon>
        <taxon>Insecta</taxon>
        <taxon>Pterygota</taxon>
        <taxon>Neoptera</taxon>
        <taxon>Endopterygota</taxon>
        <taxon>Hymenoptera</taxon>
        <taxon>Tenthredinoidea</taxon>
        <taxon>Diprionidae</taxon>
        <taxon>Diprioninae</taxon>
        <taxon>Neodiprion</taxon>
    </lineage>
</organism>
<dbReference type="Gene3D" id="2.60.40.720">
    <property type="match status" value="1"/>
</dbReference>
<evidence type="ECO:0000259" key="6">
    <source>
        <dbReference type="PROSITE" id="PS51062"/>
    </source>
</evidence>
<dbReference type="PRINTS" id="PR00967">
    <property type="entry name" value="ONCOGENEAML1"/>
</dbReference>
<name>A0ABM3G846_NEOLC</name>
<dbReference type="Proteomes" id="UP000829291">
    <property type="component" value="Chromosome 1"/>
</dbReference>
<evidence type="ECO:0000256" key="2">
    <source>
        <dbReference type="ARBA" id="ARBA00023015"/>
    </source>
</evidence>
<evidence type="ECO:0000313" key="7">
    <source>
        <dbReference type="Proteomes" id="UP000829291"/>
    </source>
</evidence>
<reference evidence="8" key="1">
    <citation type="submission" date="2025-08" db="UniProtKB">
        <authorList>
            <consortium name="RefSeq"/>
        </authorList>
    </citation>
    <scope>IDENTIFICATION</scope>
    <source>
        <tissue evidence="8">Thorax and Abdomen</tissue>
    </source>
</reference>
<evidence type="ECO:0000256" key="3">
    <source>
        <dbReference type="ARBA" id="ARBA00023163"/>
    </source>
</evidence>
<keyword evidence="7" id="KW-1185">Reference proteome</keyword>
<dbReference type="GeneID" id="107224968"/>
<dbReference type="PROSITE" id="PS51062">
    <property type="entry name" value="RUNT"/>
    <property type="match status" value="1"/>
</dbReference>
<keyword evidence="2" id="KW-0805">Transcription regulation</keyword>
<keyword evidence="4" id="KW-0539">Nucleus</keyword>
<dbReference type="PANTHER" id="PTHR11950">
    <property type="entry name" value="RUNT RELATED"/>
    <property type="match status" value="1"/>
</dbReference>
<evidence type="ECO:0000313" key="8">
    <source>
        <dbReference type="RefSeq" id="XP_046596424.1"/>
    </source>
</evidence>
<feature type="compositionally biased region" description="Polar residues" evidence="5">
    <location>
        <begin position="271"/>
        <end position="290"/>
    </location>
</feature>
<sequence length="501" mass="53125">MHLPVGSVSCGENFTGTREGGGGAGSVGSGGDGELTGSSLSPLQGGGLGYQGGGGGGEMSETAAVGELWWTERLVDEAQAKHPGELVRTGSPFFLCSQLPTHWRSNKALPGGFEVVALGEVSDGTLVTVRAGNEEKCCAEIRNSTALMKNQIAKFNDLRFVGRSGRGKSFSITITVSTSPPQVATYSRAIKVTVDGPREPRSKTNLGQQQQFRAIGLGQRPYIDSGPPFGSHLRDSLDHQYRKSKYHHHHHHHHHQSVSATSPTSVVPGQLTGSAGSSGGQPTTAQQECYKQSPPHGDTGAGTTDWYPPSNSSYTGAGSGPYSPLPAAFSYPGESLSHHPTTEPVSLPSVMGDTPQDTYTPSYVSTQYPHGPTATLPLVPAKSSELEILGNNGSGEGSGSPGYHYGSWAASPAAPVLPHNYNPNHQGYYNPPQNYINPPPMVLYPQLYSTVNQNQIHVHLHGDLSEEQVTIASGLSISSNRLEIGVLGEESEQRNDVWRPY</sequence>
<feature type="compositionally biased region" description="Gly residues" evidence="5">
    <location>
        <begin position="44"/>
        <end position="58"/>
    </location>
</feature>
<feature type="compositionally biased region" description="Gly residues" evidence="5">
    <location>
        <begin position="18"/>
        <end position="34"/>
    </location>
</feature>
<dbReference type="Pfam" id="PF00853">
    <property type="entry name" value="Runt"/>
    <property type="match status" value="1"/>
</dbReference>
<evidence type="ECO:0000256" key="5">
    <source>
        <dbReference type="SAM" id="MobiDB-lite"/>
    </source>
</evidence>
<dbReference type="InterPro" id="IPR000040">
    <property type="entry name" value="AML1_Runt"/>
</dbReference>
<dbReference type="InterPro" id="IPR013524">
    <property type="entry name" value="Runt_dom"/>
</dbReference>
<keyword evidence="3" id="KW-0804">Transcription</keyword>
<proteinExistence type="predicted"/>
<dbReference type="InterPro" id="IPR008967">
    <property type="entry name" value="p53-like_TF_DNA-bd_sf"/>
</dbReference>
<feature type="compositionally biased region" description="Basic residues" evidence="5">
    <location>
        <begin position="242"/>
        <end position="256"/>
    </location>
</feature>
<feature type="compositionally biased region" description="Low complexity" evidence="5">
    <location>
        <begin position="257"/>
        <end position="268"/>
    </location>
</feature>
<dbReference type="SUPFAM" id="SSF49417">
    <property type="entry name" value="p53-like transcription factors"/>
    <property type="match status" value="1"/>
</dbReference>
<evidence type="ECO:0000256" key="1">
    <source>
        <dbReference type="ARBA" id="ARBA00004123"/>
    </source>
</evidence>
<comment type="subcellular location">
    <subcellularLocation>
        <location evidence="1">Nucleus</location>
    </subcellularLocation>
</comment>
<dbReference type="PANTHER" id="PTHR11950:SF49">
    <property type="entry name" value="PROTEIN LOZENGE"/>
    <property type="match status" value="1"/>
</dbReference>